<dbReference type="Proteomes" id="UP001220395">
    <property type="component" value="Chromosome"/>
</dbReference>
<dbReference type="RefSeq" id="WP_273687140.1">
    <property type="nucleotide sequence ID" value="NZ_CP117411.1"/>
</dbReference>
<dbReference type="InterPro" id="IPR006683">
    <property type="entry name" value="Thioestr_dom"/>
</dbReference>
<keyword evidence="6" id="KW-1185">Reference proteome</keyword>
<dbReference type="Gene3D" id="3.10.129.10">
    <property type="entry name" value="Hotdog Thioesterase"/>
    <property type="match status" value="1"/>
</dbReference>
<protein>
    <submittedName>
        <fullName evidence="5">Acyl-CoA thioesterase</fullName>
    </submittedName>
</protein>
<dbReference type="InterPro" id="IPR033120">
    <property type="entry name" value="HOTDOG_ACOT"/>
</dbReference>
<dbReference type="EMBL" id="CP117411">
    <property type="protein sequence ID" value="WCT73137.1"/>
    <property type="molecule type" value="Genomic_DNA"/>
</dbReference>
<dbReference type="PANTHER" id="PTHR11049">
    <property type="entry name" value="ACYL COENZYME A THIOESTER HYDROLASE"/>
    <property type="match status" value="1"/>
</dbReference>
<comment type="similarity">
    <text evidence="1">Belongs to the acyl coenzyme A hydrolase family.</text>
</comment>
<dbReference type="InterPro" id="IPR029069">
    <property type="entry name" value="HotDog_dom_sf"/>
</dbReference>
<organism evidence="5 6">
    <name type="scientific">Sphingomonas naphthae</name>
    <dbReference type="NCBI Taxonomy" id="1813468"/>
    <lineage>
        <taxon>Bacteria</taxon>
        <taxon>Pseudomonadati</taxon>
        <taxon>Pseudomonadota</taxon>
        <taxon>Alphaproteobacteria</taxon>
        <taxon>Sphingomonadales</taxon>
        <taxon>Sphingomonadaceae</taxon>
        <taxon>Sphingomonas</taxon>
    </lineage>
</organism>
<evidence type="ECO:0000256" key="3">
    <source>
        <dbReference type="PROSITE-ProRule" id="PRU01106"/>
    </source>
</evidence>
<dbReference type="CDD" id="cd03442">
    <property type="entry name" value="BFIT_BACH"/>
    <property type="match status" value="1"/>
</dbReference>
<feature type="domain" description="HotDog ACOT-type" evidence="4">
    <location>
        <begin position="2"/>
        <end position="114"/>
    </location>
</feature>
<dbReference type="InterPro" id="IPR040170">
    <property type="entry name" value="Cytosol_ACT"/>
</dbReference>
<sequence length="123" mass="13233">MTRGDPILRAVPRPADININGNIFGGWVLSQMDVAGGILARDRARGPVATVAIEAMHFIRPILLGDIVSLYGHVQRVGTTSIAVWLEVVATRGYENEEVVVTNGVFTFVALDGNQRPTPVPVT</sequence>
<gene>
    <name evidence="5" type="ORF">PQ455_16165</name>
</gene>
<name>A0ABY7TK98_9SPHN</name>
<evidence type="ECO:0000256" key="2">
    <source>
        <dbReference type="ARBA" id="ARBA00022801"/>
    </source>
</evidence>
<evidence type="ECO:0000313" key="5">
    <source>
        <dbReference type="EMBL" id="WCT73137.1"/>
    </source>
</evidence>
<evidence type="ECO:0000313" key="6">
    <source>
        <dbReference type="Proteomes" id="UP001220395"/>
    </source>
</evidence>
<proteinExistence type="inferred from homology"/>
<dbReference type="PROSITE" id="PS51770">
    <property type="entry name" value="HOTDOG_ACOT"/>
    <property type="match status" value="1"/>
</dbReference>
<reference evidence="5 6" key="1">
    <citation type="submission" date="2023-02" db="EMBL/GenBank/DDBJ databases">
        <title>Genome sequence of Sphingomonas naphthae.</title>
        <authorList>
            <person name="Kim S."/>
            <person name="Heo J."/>
            <person name="Kwon S.-W."/>
        </authorList>
    </citation>
    <scope>NUCLEOTIDE SEQUENCE [LARGE SCALE GENOMIC DNA]</scope>
    <source>
        <strain evidence="5 6">KACC 18716</strain>
    </source>
</reference>
<dbReference type="Pfam" id="PF03061">
    <property type="entry name" value="4HBT"/>
    <property type="match status" value="1"/>
</dbReference>
<keyword evidence="2 3" id="KW-0378">Hydrolase</keyword>
<evidence type="ECO:0000256" key="1">
    <source>
        <dbReference type="ARBA" id="ARBA00010458"/>
    </source>
</evidence>
<evidence type="ECO:0000259" key="4">
    <source>
        <dbReference type="PROSITE" id="PS51770"/>
    </source>
</evidence>
<dbReference type="PANTHER" id="PTHR11049:SF5">
    <property type="entry name" value="ACYL-COA THIOESTER HYDROLASE YCIA"/>
    <property type="match status" value="1"/>
</dbReference>
<dbReference type="SUPFAM" id="SSF54637">
    <property type="entry name" value="Thioesterase/thiol ester dehydrase-isomerase"/>
    <property type="match status" value="1"/>
</dbReference>
<accession>A0ABY7TK98</accession>